<dbReference type="RefSeq" id="XP_009021031.1">
    <property type="nucleotide sequence ID" value="XM_009022783.1"/>
</dbReference>
<organism evidence="3 4">
    <name type="scientific">Helobdella robusta</name>
    <name type="common">Californian leech</name>
    <dbReference type="NCBI Taxonomy" id="6412"/>
    <lineage>
        <taxon>Eukaryota</taxon>
        <taxon>Metazoa</taxon>
        <taxon>Spiralia</taxon>
        <taxon>Lophotrochozoa</taxon>
        <taxon>Annelida</taxon>
        <taxon>Clitellata</taxon>
        <taxon>Hirudinea</taxon>
        <taxon>Rhynchobdellida</taxon>
        <taxon>Glossiphoniidae</taxon>
        <taxon>Helobdella</taxon>
    </lineage>
</organism>
<dbReference type="OrthoDB" id="406800at2759"/>
<reference evidence="2 4" key="2">
    <citation type="journal article" date="2013" name="Nature">
        <title>Insights into bilaterian evolution from three spiralian genomes.</title>
        <authorList>
            <person name="Simakov O."/>
            <person name="Marletaz F."/>
            <person name="Cho S.J."/>
            <person name="Edsinger-Gonzales E."/>
            <person name="Havlak P."/>
            <person name="Hellsten U."/>
            <person name="Kuo D.H."/>
            <person name="Larsson T."/>
            <person name="Lv J."/>
            <person name="Arendt D."/>
            <person name="Savage R."/>
            <person name="Osoegawa K."/>
            <person name="de Jong P."/>
            <person name="Grimwood J."/>
            <person name="Chapman J.A."/>
            <person name="Shapiro H."/>
            <person name="Aerts A."/>
            <person name="Otillar R.P."/>
            <person name="Terry A.Y."/>
            <person name="Boore J.L."/>
            <person name="Grigoriev I.V."/>
            <person name="Lindberg D.R."/>
            <person name="Seaver E.C."/>
            <person name="Weisblat D.A."/>
            <person name="Putnam N.H."/>
            <person name="Rokhsar D.S."/>
        </authorList>
    </citation>
    <scope>NUCLEOTIDE SEQUENCE</scope>
</reference>
<sequence length="109" mass="12084">MKNSSENVYLLLLSFRQPTLTCFMFITFSFKTIQHFKHNNGSGKCPELTCPPNNCPISGRLRNPNNCETCNCKDPCAELACPEETECITAYDSGQGSIHMCFGLHEAAA</sequence>
<dbReference type="EMBL" id="AMQM01005231">
    <property type="status" value="NOT_ANNOTATED_CDS"/>
    <property type="molecule type" value="Genomic_DNA"/>
</dbReference>
<evidence type="ECO:0000256" key="1">
    <source>
        <dbReference type="SAM" id="Phobius"/>
    </source>
</evidence>
<reference evidence="4" key="1">
    <citation type="submission" date="2012-12" db="EMBL/GenBank/DDBJ databases">
        <authorList>
            <person name="Hellsten U."/>
            <person name="Grimwood J."/>
            <person name="Chapman J.A."/>
            <person name="Shapiro H."/>
            <person name="Aerts A."/>
            <person name="Otillar R.P."/>
            <person name="Terry A.Y."/>
            <person name="Boore J.L."/>
            <person name="Simakov O."/>
            <person name="Marletaz F."/>
            <person name="Cho S.-J."/>
            <person name="Edsinger-Gonzales E."/>
            <person name="Havlak P."/>
            <person name="Kuo D.-H."/>
            <person name="Larsson T."/>
            <person name="Lv J."/>
            <person name="Arendt D."/>
            <person name="Savage R."/>
            <person name="Osoegawa K."/>
            <person name="de Jong P."/>
            <person name="Lindberg D.R."/>
            <person name="Seaver E.C."/>
            <person name="Weisblat D.A."/>
            <person name="Putnam N.H."/>
            <person name="Grigoriev I.V."/>
            <person name="Rokhsar D.S."/>
        </authorList>
    </citation>
    <scope>NUCLEOTIDE SEQUENCE</scope>
</reference>
<evidence type="ECO:0000313" key="3">
    <source>
        <dbReference type="EnsemblMetazoa" id="HelroP192452"/>
    </source>
</evidence>
<evidence type="ECO:0000313" key="2">
    <source>
        <dbReference type="EMBL" id="ESO00860.1"/>
    </source>
</evidence>
<dbReference type="InParanoid" id="T1FTZ3"/>
<dbReference type="Proteomes" id="UP000015101">
    <property type="component" value="Unassembled WGS sequence"/>
</dbReference>
<dbReference type="CTD" id="20212290"/>
<keyword evidence="4" id="KW-1185">Reference proteome</keyword>
<dbReference type="KEGG" id="hro:HELRODRAFT_192452"/>
<evidence type="ECO:0000313" key="4">
    <source>
        <dbReference type="Proteomes" id="UP000015101"/>
    </source>
</evidence>
<feature type="transmembrane region" description="Helical" evidence="1">
    <location>
        <begin position="7"/>
        <end position="30"/>
    </location>
</feature>
<accession>T1FTZ3</accession>
<keyword evidence="1" id="KW-0812">Transmembrane</keyword>
<gene>
    <name evidence="3" type="primary">20212290</name>
    <name evidence="2" type="ORF">HELRODRAFT_192452</name>
</gene>
<dbReference type="EnsemblMetazoa" id="HelroT192452">
    <property type="protein sequence ID" value="HelroP192452"/>
    <property type="gene ID" value="HelroG192452"/>
</dbReference>
<reference evidence="3" key="3">
    <citation type="submission" date="2015-06" db="UniProtKB">
        <authorList>
            <consortium name="EnsemblMetazoa"/>
        </authorList>
    </citation>
    <scope>IDENTIFICATION</scope>
</reference>
<keyword evidence="1" id="KW-0472">Membrane</keyword>
<dbReference type="EMBL" id="KB096864">
    <property type="protein sequence ID" value="ESO00860.1"/>
    <property type="molecule type" value="Genomic_DNA"/>
</dbReference>
<proteinExistence type="predicted"/>
<evidence type="ECO:0008006" key="5">
    <source>
        <dbReference type="Google" id="ProtNLM"/>
    </source>
</evidence>
<keyword evidence="1" id="KW-1133">Transmembrane helix</keyword>
<name>T1FTZ3_HELRO</name>
<dbReference type="GeneID" id="20212290"/>
<dbReference type="HOGENOM" id="CLU_2186782_0_0_1"/>
<protein>
    <recommendedName>
        <fullName evidence="5">Antistasin-like domain-containing protein</fullName>
    </recommendedName>
</protein>
<dbReference type="AlphaFoldDB" id="T1FTZ3"/>